<dbReference type="RefSeq" id="WP_103788477.1">
    <property type="nucleotide sequence ID" value="NZ_PQVF01000004.1"/>
</dbReference>
<evidence type="ECO:0000313" key="6">
    <source>
        <dbReference type="EMBL" id="POY37570.1"/>
    </source>
</evidence>
<evidence type="ECO:0000256" key="1">
    <source>
        <dbReference type="ARBA" id="ARBA00022801"/>
    </source>
</evidence>
<evidence type="ECO:0000256" key="4">
    <source>
        <dbReference type="PROSITE-ProRule" id="PRU01161"/>
    </source>
</evidence>
<evidence type="ECO:0000256" key="2">
    <source>
        <dbReference type="ARBA" id="ARBA00022963"/>
    </source>
</evidence>
<comment type="caution">
    <text evidence="4">Lacks conserved residue(s) required for the propagation of feature annotation.</text>
</comment>
<dbReference type="InterPro" id="IPR050301">
    <property type="entry name" value="NTE"/>
</dbReference>
<dbReference type="OrthoDB" id="9770965at2"/>
<comment type="caution">
    <text evidence="6">The sequence shown here is derived from an EMBL/GenBank/DDBJ whole genome shotgun (WGS) entry which is preliminary data.</text>
</comment>
<dbReference type="Proteomes" id="UP000236893">
    <property type="component" value="Unassembled WGS sequence"/>
</dbReference>
<accession>A0A2S5A4Q0</accession>
<dbReference type="EMBL" id="PQVF01000004">
    <property type="protein sequence ID" value="POY37570.1"/>
    <property type="molecule type" value="Genomic_DNA"/>
</dbReference>
<keyword evidence="2 4" id="KW-0442">Lipid degradation</keyword>
<dbReference type="InterPro" id="IPR016035">
    <property type="entry name" value="Acyl_Trfase/lysoPLipase"/>
</dbReference>
<keyword evidence="7" id="KW-1185">Reference proteome</keyword>
<protein>
    <submittedName>
        <fullName evidence="6">Phospholipase</fullName>
    </submittedName>
</protein>
<evidence type="ECO:0000313" key="7">
    <source>
        <dbReference type="Proteomes" id="UP000236893"/>
    </source>
</evidence>
<organism evidence="6 7">
    <name type="scientific">Solitalea longa</name>
    <dbReference type="NCBI Taxonomy" id="2079460"/>
    <lineage>
        <taxon>Bacteria</taxon>
        <taxon>Pseudomonadati</taxon>
        <taxon>Bacteroidota</taxon>
        <taxon>Sphingobacteriia</taxon>
        <taxon>Sphingobacteriales</taxon>
        <taxon>Sphingobacteriaceae</taxon>
        <taxon>Solitalea</taxon>
    </lineage>
</organism>
<dbReference type="PROSITE" id="PS51635">
    <property type="entry name" value="PNPLA"/>
    <property type="match status" value="1"/>
</dbReference>
<dbReference type="SUPFAM" id="SSF52151">
    <property type="entry name" value="FabD/lysophospholipase-like"/>
    <property type="match status" value="1"/>
</dbReference>
<sequence>MTGQKVCLVLGSGGARGISQIGVIEELEKKGFIISRVAGCSMGALVGGVYCANHLETYKNWIINLEKRDVFKLLDFTLSGGGLVRGDRVLGAIEELIGPHQIENFAIPFTAVATDVQAQQEIYFNSGDLFKAIRASIAIPTVFTPVTENGKVLLDGGLLNPLPIEVAMANRQPDELLVAVNVNANTAPLQLSEFPNKELQVKGKGLWDSWLSSFFKMDTRSNDPTEKIGMFGLLNRSFELIQDRLTQLMLQTYQPDILINISRNSCGSFEFYRASELIEVGKLSFDIAYTDYLLKKEESSFVALNNEL</sequence>
<gene>
    <name evidence="6" type="ORF">C3K47_07335</name>
</gene>
<dbReference type="InterPro" id="IPR002641">
    <property type="entry name" value="PNPLA_dom"/>
</dbReference>
<feature type="active site" description="Nucleophile" evidence="4">
    <location>
        <position position="41"/>
    </location>
</feature>
<dbReference type="AlphaFoldDB" id="A0A2S5A4Q0"/>
<feature type="active site" description="Proton acceptor" evidence="4">
    <location>
        <position position="155"/>
    </location>
</feature>
<evidence type="ECO:0000259" key="5">
    <source>
        <dbReference type="PROSITE" id="PS51635"/>
    </source>
</evidence>
<dbReference type="Pfam" id="PF01734">
    <property type="entry name" value="Patatin"/>
    <property type="match status" value="1"/>
</dbReference>
<dbReference type="GO" id="GO:0016787">
    <property type="term" value="F:hydrolase activity"/>
    <property type="evidence" value="ECO:0007669"/>
    <property type="project" value="UniProtKB-UniRule"/>
</dbReference>
<name>A0A2S5A4Q0_9SPHI</name>
<dbReference type="Gene3D" id="3.40.1090.10">
    <property type="entry name" value="Cytosolic phospholipase A2 catalytic domain"/>
    <property type="match status" value="2"/>
</dbReference>
<reference evidence="6 7" key="1">
    <citation type="submission" date="2018-01" db="EMBL/GenBank/DDBJ databases">
        <authorList>
            <person name="Gaut B.S."/>
            <person name="Morton B.R."/>
            <person name="Clegg M.T."/>
            <person name="Duvall M.R."/>
        </authorList>
    </citation>
    <scope>NUCLEOTIDE SEQUENCE [LARGE SCALE GENOMIC DNA]</scope>
    <source>
        <strain evidence="6 7">HR-AV</strain>
    </source>
</reference>
<dbReference type="PANTHER" id="PTHR14226">
    <property type="entry name" value="NEUROPATHY TARGET ESTERASE/SWISS CHEESE D.MELANOGASTER"/>
    <property type="match status" value="1"/>
</dbReference>
<dbReference type="GO" id="GO:0016042">
    <property type="term" value="P:lipid catabolic process"/>
    <property type="evidence" value="ECO:0007669"/>
    <property type="project" value="UniProtKB-UniRule"/>
</dbReference>
<dbReference type="PANTHER" id="PTHR14226:SF76">
    <property type="entry name" value="NTE FAMILY PROTEIN RSSA"/>
    <property type="match status" value="1"/>
</dbReference>
<keyword evidence="1 4" id="KW-0378">Hydrolase</keyword>
<feature type="short sequence motif" description="GXSXG" evidence="4">
    <location>
        <begin position="39"/>
        <end position="43"/>
    </location>
</feature>
<feature type="short sequence motif" description="DGA/G" evidence="4">
    <location>
        <begin position="155"/>
        <end position="157"/>
    </location>
</feature>
<feature type="domain" description="PNPLA" evidence="5">
    <location>
        <begin position="8"/>
        <end position="168"/>
    </location>
</feature>
<evidence type="ECO:0000256" key="3">
    <source>
        <dbReference type="ARBA" id="ARBA00023098"/>
    </source>
</evidence>
<keyword evidence="3 4" id="KW-0443">Lipid metabolism</keyword>
<proteinExistence type="predicted"/>